<keyword evidence="1" id="KW-0472">Membrane</keyword>
<accession>A0A1X1CWE0</accession>
<reference evidence="2 3" key="1">
    <citation type="journal article" date="2017" name="Antonie Van Leeuwenhoek">
        <title>Phylogenomic resolution of the bacterial genus Pantoea and its relationship with Erwinia and Tatumella.</title>
        <authorList>
            <person name="Palmer M."/>
            <person name="Steenkamp E.T."/>
            <person name="Coetzee M.P."/>
            <person name="Chan W.Y."/>
            <person name="van Zyl E."/>
            <person name="De Maayer P."/>
            <person name="Coutinho T.A."/>
            <person name="Blom J."/>
            <person name="Smits T.H."/>
            <person name="Duffy B."/>
            <person name="Venter S.N."/>
        </authorList>
    </citation>
    <scope>NUCLEOTIDE SEQUENCE [LARGE SCALE GENOMIC DNA]</scope>
    <source>
        <strain evidence="2 3">LMG 26275</strain>
    </source>
</reference>
<dbReference type="EMBL" id="MLFR01000014">
    <property type="protein sequence ID" value="ORM68641.1"/>
    <property type="molecule type" value="Genomic_DNA"/>
</dbReference>
<dbReference type="RefSeq" id="WP_084935352.1">
    <property type="nucleotide sequence ID" value="NZ_MLFR01000014.1"/>
</dbReference>
<feature type="transmembrane region" description="Helical" evidence="1">
    <location>
        <begin position="87"/>
        <end position="106"/>
    </location>
</feature>
<keyword evidence="1" id="KW-0812">Transmembrane</keyword>
<feature type="transmembrane region" description="Helical" evidence="1">
    <location>
        <begin position="324"/>
        <end position="344"/>
    </location>
</feature>
<evidence type="ECO:0000313" key="2">
    <source>
        <dbReference type="EMBL" id="ORM68641.1"/>
    </source>
</evidence>
<comment type="caution">
    <text evidence="2">The sequence shown here is derived from an EMBL/GenBank/DDBJ whole genome shotgun (WGS) entry which is preliminary data.</text>
</comment>
<proteinExistence type="predicted"/>
<feature type="transmembrane region" description="Helical" evidence="1">
    <location>
        <begin position="118"/>
        <end position="136"/>
    </location>
</feature>
<dbReference type="AlphaFoldDB" id="A0A1X1CWE0"/>
<feature type="transmembrane region" description="Helical" evidence="1">
    <location>
        <begin position="351"/>
        <end position="368"/>
    </location>
</feature>
<feature type="transmembrane region" description="Helical" evidence="1">
    <location>
        <begin position="212"/>
        <end position="230"/>
    </location>
</feature>
<gene>
    <name evidence="2" type="ORF">HA51_14505</name>
</gene>
<evidence type="ECO:0000313" key="3">
    <source>
        <dbReference type="Proteomes" id="UP000193558"/>
    </source>
</evidence>
<feature type="transmembrane region" description="Helical" evidence="1">
    <location>
        <begin position="298"/>
        <end position="318"/>
    </location>
</feature>
<feature type="transmembrane region" description="Helical" evidence="1">
    <location>
        <begin position="173"/>
        <end position="200"/>
    </location>
</feature>
<keyword evidence="1" id="KW-1133">Transmembrane helix</keyword>
<protein>
    <recommendedName>
        <fullName evidence="4">Glycosyltransferase RgtA/B/C/D-like domain-containing protein</fullName>
    </recommendedName>
</protein>
<evidence type="ECO:0008006" key="4">
    <source>
        <dbReference type="Google" id="ProtNLM"/>
    </source>
</evidence>
<feature type="transmembrane region" description="Helical" evidence="1">
    <location>
        <begin position="12"/>
        <end position="31"/>
    </location>
</feature>
<feature type="transmembrane region" description="Helical" evidence="1">
    <location>
        <begin position="269"/>
        <end position="291"/>
    </location>
</feature>
<name>A0A1X1CWE0_9GAMM</name>
<organism evidence="2 3">
    <name type="scientific">Pantoea rwandensis</name>
    <dbReference type="NCBI Taxonomy" id="1076550"/>
    <lineage>
        <taxon>Bacteria</taxon>
        <taxon>Pseudomonadati</taxon>
        <taxon>Pseudomonadota</taxon>
        <taxon>Gammaproteobacteria</taxon>
        <taxon>Enterobacterales</taxon>
        <taxon>Erwiniaceae</taxon>
        <taxon>Pantoea</taxon>
    </lineage>
</organism>
<feature type="transmembrane region" description="Helical" evidence="1">
    <location>
        <begin position="143"/>
        <end position="161"/>
    </location>
</feature>
<evidence type="ECO:0000256" key="1">
    <source>
        <dbReference type="SAM" id="Phobius"/>
    </source>
</evidence>
<sequence>MLSSPQSQKLTWIGIILFTLAASCFLTFRYFPFEPDVANSPIVWRAFLSEGFSVFRDWLPTPDNWYFTVYPINFIFFTLLSSDGRFALTLSTVFFVFLTPLIIAAINNNANRSNTFILAPLLIVCLPAYCYISGFIAHPFSHYSTQFFGVLVLAISFFNLHKQSIVRVVLYSFISILSAVSDPWFAATFFLPLLLVHFYFSWNKTISKKATVIFLIAFIFTMIHAVPRWLHIPVQRFTLDPVEQWLINAEWTVHILGRGLNLFFVDNSITYVASLIIWVALFLHAVVICWQQSEKARFIALFAFLSIAAIITSFIIGYDMPYEGSARFFVNAYCFVMMVVVLRLSFKRDMFIGCVLVLFLSSSGYSYYQHTSPFADNEKQTQAYIDFLDKNDLKFGYGDFWKLSNNVNWMAEGHIHITPVLWKDNYQIMSDSSRGQTLRSWLSDAFIAQSPERQFVSIPAIATADKNSEANQRLAAIRQQLGDPDEVQTYADMTFYIYHHRITFQ</sequence>
<dbReference type="Proteomes" id="UP000193558">
    <property type="component" value="Unassembled WGS sequence"/>
</dbReference>
<dbReference type="OrthoDB" id="6623943at2"/>